<gene>
    <name evidence="4" type="ORF">RT723_00370</name>
</gene>
<sequence>MKKTLAFDVYGTLIDTNGVTALLETMLVDQVDGFDKNQRVERAQRFADTWRAKQLEYSFRRGLMKCFEDFTVCTKESLIFTCAYLKTSLTTQQQQQLLDIYKTLPAYNDVAHGLSILMKDHKLIAFSNGTYNSVKGLLVSAGLDKYFAQIVSADEIKTFKPNPDIYQYLLTQSDSTSEVTWLISSNSFDVIGAKAFGLQSAWVKRNDCDVFDPWGVKPDIVVQNLEQLASKLSQQ</sequence>
<dbReference type="Gene3D" id="1.10.150.240">
    <property type="entry name" value="Putative phosphatase, domain 2"/>
    <property type="match status" value="1"/>
</dbReference>
<evidence type="ECO:0000313" key="4">
    <source>
        <dbReference type="EMBL" id="MDU0111494.1"/>
    </source>
</evidence>
<proteinExistence type="inferred from homology"/>
<reference evidence="4 5" key="1">
    <citation type="submission" date="2023-10" db="EMBL/GenBank/DDBJ databases">
        <title>Psychrosphaera aquimaarina strain SW33 isolated from seawater.</title>
        <authorList>
            <person name="Bayburt H."/>
            <person name="Kim J.M."/>
            <person name="Choi B.J."/>
            <person name="Jeon C.O."/>
        </authorList>
    </citation>
    <scope>NUCLEOTIDE SEQUENCE [LARGE SCALE GENOMIC DNA]</scope>
    <source>
        <strain evidence="4 5">KCTC 52743</strain>
    </source>
</reference>
<dbReference type="InterPro" id="IPR023198">
    <property type="entry name" value="PGP-like_dom2"/>
</dbReference>
<dbReference type="Proteomes" id="UP001257914">
    <property type="component" value="Unassembled WGS sequence"/>
</dbReference>
<dbReference type="SUPFAM" id="SSF56784">
    <property type="entry name" value="HAD-like"/>
    <property type="match status" value="1"/>
</dbReference>
<evidence type="ECO:0000256" key="2">
    <source>
        <dbReference type="ARBA" id="ARBA00022801"/>
    </source>
</evidence>
<dbReference type="InterPro" id="IPR006439">
    <property type="entry name" value="HAD-SF_hydro_IA"/>
</dbReference>
<evidence type="ECO:0000313" key="5">
    <source>
        <dbReference type="Proteomes" id="UP001257914"/>
    </source>
</evidence>
<protein>
    <recommendedName>
        <fullName evidence="3">(S)-2-haloacid dehalogenase</fullName>
        <ecNumber evidence="3">3.8.1.2</ecNumber>
    </recommendedName>
    <alternativeName>
        <fullName evidence="3">2-haloalkanoic acid dehalogenase</fullName>
    </alternativeName>
    <alternativeName>
        <fullName evidence="3">Halocarboxylic acid halidohydrolase</fullName>
    </alternativeName>
    <alternativeName>
        <fullName evidence="3">L-2-haloacid dehalogenase</fullName>
    </alternativeName>
</protein>
<dbReference type="Gene3D" id="3.40.50.1000">
    <property type="entry name" value="HAD superfamily/HAD-like"/>
    <property type="match status" value="1"/>
</dbReference>
<dbReference type="InterPro" id="IPR023214">
    <property type="entry name" value="HAD_sf"/>
</dbReference>
<dbReference type="PANTHER" id="PTHR43316">
    <property type="entry name" value="HYDROLASE, HALOACID DELAHOGENASE-RELATED"/>
    <property type="match status" value="1"/>
</dbReference>
<dbReference type="Pfam" id="PF00702">
    <property type="entry name" value="Hydrolase"/>
    <property type="match status" value="1"/>
</dbReference>
<comment type="similarity">
    <text evidence="1 3">Belongs to the HAD-like hydrolase superfamily. S-2-haloalkanoic acid dehalogenase family.</text>
</comment>
<name>A0ABU3QW38_9GAMM</name>
<keyword evidence="2 3" id="KW-0378">Hydrolase</keyword>
<dbReference type="InterPro" id="IPR006328">
    <property type="entry name" value="2-HAD"/>
</dbReference>
<dbReference type="PRINTS" id="PR00413">
    <property type="entry name" value="HADHALOGNASE"/>
</dbReference>
<comment type="catalytic activity">
    <reaction evidence="3">
        <text>an (S)-2-haloacid + H2O = a (2R)-2-hydroxycarboxylate + a halide anion + H(+)</text>
        <dbReference type="Rhea" id="RHEA:11192"/>
        <dbReference type="ChEBI" id="CHEBI:15377"/>
        <dbReference type="ChEBI" id="CHEBI:15378"/>
        <dbReference type="ChEBI" id="CHEBI:16042"/>
        <dbReference type="ChEBI" id="CHEBI:58314"/>
        <dbReference type="ChEBI" id="CHEBI:137405"/>
        <dbReference type="EC" id="3.8.1.2"/>
    </reaction>
</comment>
<evidence type="ECO:0000256" key="1">
    <source>
        <dbReference type="ARBA" id="ARBA00008106"/>
    </source>
</evidence>
<dbReference type="SFLD" id="SFLDG01129">
    <property type="entry name" value="C1.5:_HAD__Beta-PGM__Phosphata"/>
    <property type="match status" value="1"/>
</dbReference>
<dbReference type="NCBIfam" id="TIGR01428">
    <property type="entry name" value="HAD_type_II"/>
    <property type="match status" value="1"/>
</dbReference>
<dbReference type="SFLD" id="SFLDS00003">
    <property type="entry name" value="Haloacid_Dehalogenase"/>
    <property type="match status" value="1"/>
</dbReference>
<comment type="caution">
    <text evidence="4">The sequence shown here is derived from an EMBL/GenBank/DDBJ whole genome shotgun (WGS) entry which is preliminary data.</text>
</comment>
<dbReference type="EC" id="3.8.1.2" evidence="3"/>
<comment type="function">
    <text evidence="3">Catalyzes the hydrolytic dehalogenation of small (S)-2-haloalkanoic acids to yield the corresponding (R)-2-hydroxyalkanoic acids.</text>
</comment>
<dbReference type="NCBIfam" id="TIGR01493">
    <property type="entry name" value="HAD-SF-IA-v2"/>
    <property type="match status" value="1"/>
</dbReference>
<keyword evidence="5" id="KW-1185">Reference proteome</keyword>
<dbReference type="RefSeq" id="WP_315945452.1">
    <property type="nucleotide sequence ID" value="NZ_JAWCUA010000001.1"/>
</dbReference>
<dbReference type="InterPro" id="IPR036412">
    <property type="entry name" value="HAD-like_sf"/>
</dbReference>
<organism evidence="4 5">
    <name type="scientific">Psychrosphaera aquimarina</name>
    <dbReference type="NCBI Taxonomy" id="2044854"/>
    <lineage>
        <taxon>Bacteria</taxon>
        <taxon>Pseudomonadati</taxon>
        <taxon>Pseudomonadota</taxon>
        <taxon>Gammaproteobacteria</taxon>
        <taxon>Alteromonadales</taxon>
        <taxon>Pseudoalteromonadaceae</taxon>
        <taxon>Psychrosphaera</taxon>
    </lineage>
</organism>
<accession>A0ABU3QW38</accession>
<dbReference type="EMBL" id="JAWCUA010000001">
    <property type="protein sequence ID" value="MDU0111494.1"/>
    <property type="molecule type" value="Genomic_DNA"/>
</dbReference>
<dbReference type="PANTHER" id="PTHR43316:SF3">
    <property type="entry name" value="HALOACID DEHALOGENASE, TYPE II (AFU_ORTHOLOGUE AFUA_2G07750)-RELATED"/>
    <property type="match status" value="1"/>
</dbReference>
<evidence type="ECO:0000256" key="3">
    <source>
        <dbReference type="RuleBase" id="RU368077"/>
    </source>
</evidence>
<dbReference type="InterPro" id="IPR051540">
    <property type="entry name" value="S-2-haloacid_dehalogenase"/>
</dbReference>